<evidence type="ECO:0000256" key="6">
    <source>
        <dbReference type="SAM" id="MobiDB-lite"/>
    </source>
</evidence>
<keyword evidence="2" id="KW-0227">DNA damage</keyword>
<feature type="active site" description="Proton acceptor" evidence="5">
    <location>
        <position position="190"/>
    </location>
</feature>
<proteinExistence type="inferred from homology"/>
<gene>
    <name evidence="8" type="primary">UNG1</name>
    <name evidence="8" type="ORF">MPSI1_001253</name>
</gene>
<dbReference type="GO" id="GO:0005739">
    <property type="term" value="C:mitochondrion"/>
    <property type="evidence" value="ECO:0007669"/>
    <property type="project" value="TreeGrafter"/>
</dbReference>
<evidence type="ECO:0000259" key="7">
    <source>
        <dbReference type="SMART" id="SM00986"/>
    </source>
</evidence>
<name>A0AAF0FD93_9BASI</name>
<keyword evidence="4" id="KW-0234">DNA repair</keyword>
<dbReference type="InterPro" id="IPR002043">
    <property type="entry name" value="UDG_fam1"/>
</dbReference>
<evidence type="ECO:0000256" key="4">
    <source>
        <dbReference type="ARBA" id="ARBA00023204"/>
    </source>
</evidence>
<accession>A0AAF0FD93</accession>
<sequence>MSPAAKRARLSGTTDTAIAKRDDDFDEFDIPEEDLLHAVQSAETETNDKVSSLGDHQASQLASDKQFPVKEAKQKPAPSTKTNFPPTPPSSSPNTDLGKVNRSIPPAPTYDQPYSGTADDPLALERTTMNKEWFDRLEPAMHKDTFTKLKQFLDAEKRSGKTIYPPAQLIHSWSRTTPLESVKVVILGQDPYHQPGQACGHSFSVPMGKAVPASLQNIYKELKAEFPGFVPPKHGLHLDLPQTVTAGNAGSHHNRGWEPFTREILKAVAKHAAGSDAKSMGGPLDAMLQGKQPKQPSGHPVVFLAWGQPAARSLADAGISEVRL</sequence>
<dbReference type="SMART" id="SM00987">
    <property type="entry name" value="UreE_C"/>
    <property type="match status" value="1"/>
</dbReference>
<organism evidence="8 9">
    <name type="scientific">Malassezia psittaci</name>
    <dbReference type="NCBI Taxonomy" id="1821823"/>
    <lineage>
        <taxon>Eukaryota</taxon>
        <taxon>Fungi</taxon>
        <taxon>Dikarya</taxon>
        <taxon>Basidiomycota</taxon>
        <taxon>Ustilaginomycotina</taxon>
        <taxon>Malasseziomycetes</taxon>
        <taxon>Malasseziales</taxon>
        <taxon>Malasseziaceae</taxon>
        <taxon>Malassezia</taxon>
    </lineage>
</organism>
<dbReference type="SUPFAM" id="SSF52141">
    <property type="entry name" value="Uracil-DNA glycosylase-like"/>
    <property type="match status" value="1"/>
</dbReference>
<keyword evidence="8" id="KW-0326">Glycosidase</keyword>
<dbReference type="CDD" id="cd10027">
    <property type="entry name" value="UDG-F1-like"/>
    <property type="match status" value="1"/>
</dbReference>
<dbReference type="GO" id="GO:0004844">
    <property type="term" value="F:uracil DNA N-glycosylase activity"/>
    <property type="evidence" value="ECO:0007669"/>
    <property type="project" value="UniProtKB-EC"/>
</dbReference>
<keyword evidence="9" id="KW-1185">Reference proteome</keyword>
<dbReference type="InterPro" id="IPR018085">
    <property type="entry name" value="Ura-DNA_Glyclase_AS"/>
</dbReference>
<dbReference type="GO" id="GO:0097510">
    <property type="term" value="P:base-excision repair, AP site formation via deaminated base removal"/>
    <property type="evidence" value="ECO:0007669"/>
    <property type="project" value="TreeGrafter"/>
</dbReference>
<dbReference type="PROSITE" id="PS00130">
    <property type="entry name" value="U_DNA_GLYCOSYLASE"/>
    <property type="match status" value="1"/>
</dbReference>
<dbReference type="InterPro" id="IPR005122">
    <property type="entry name" value="Uracil-DNA_glycosylase-like"/>
</dbReference>
<evidence type="ECO:0000313" key="9">
    <source>
        <dbReference type="Proteomes" id="UP001214628"/>
    </source>
</evidence>
<dbReference type="EC" id="3.2.2.27" evidence="8"/>
<dbReference type="EMBL" id="CP118375">
    <property type="protein sequence ID" value="WFD42607.1"/>
    <property type="molecule type" value="Genomic_DNA"/>
</dbReference>
<keyword evidence="3 8" id="KW-0378">Hydrolase</keyword>
<protein>
    <submittedName>
        <fullName evidence="8">Uracil-DNA glycosylase</fullName>
        <ecNumber evidence="8">3.2.2.27</ecNumber>
    </submittedName>
</protein>
<feature type="domain" description="Uracil-DNA glycosylase-like" evidence="7">
    <location>
        <begin position="175"/>
        <end position="323"/>
    </location>
</feature>
<dbReference type="Gene3D" id="3.40.470.10">
    <property type="entry name" value="Uracil-DNA glycosylase-like domain"/>
    <property type="match status" value="1"/>
</dbReference>
<comment type="similarity">
    <text evidence="1">Belongs to the uracil-DNA glycosylase (UDG) superfamily. UNG family.</text>
</comment>
<dbReference type="PANTHER" id="PTHR11264:SF0">
    <property type="entry name" value="URACIL-DNA GLYCOSYLASE"/>
    <property type="match status" value="1"/>
</dbReference>
<evidence type="ECO:0000256" key="5">
    <source>
        <dbReference type="PROSITE-ProRule" id="PRU10072"/>
    </source>
</evidence>
<dbReference type="AlphaFoldDB" id="A0AAF0FD93"/>
<evidence type="ECO:0000256" key="3">
    <source>
        <dbReference type="ARBA" id="ARBA00022801"/>
    </source>
</evidence>
<dbReference type="PANTHER" id="PTHR11264">
    <property type="entry name" value="URACIL-DNA GLYCOSYLASE"/>
    <property type="match status" value="1"/>
</dbReference>
<evidence type="ECO:0000313" key="8">
    <source>
        <dbReference type="EMBL" id="WFD42607.1"/>
    </source>
</evidence>
<feature type="region of interest" description="Disordered" evidence="6">
    <location>
        <begin position="40"/>
        <end position="120"/>
    </location>
</feature>
<dbReference type="GO" id="GO:0005634">
    <property type="term" value="C:nucleus"/>
    <property type="evidence" value="ECO:0007669"/>
    <property type="project" value="TreeGrafter"/>
</dbReference>
<evidence type="ECO:0000256" key="2">
    <source>
        <dbReference type="ARBA" id="ARBA00022763"/>
    </source>
</evidence>
<evidence type="ECO:0000256" key="1">
    <source>
        <dbReference type="ARBA" id="ARBA00008184"/>
    </source>
</evidence>
<reference evidence="8" key="1">
    <citation type="submission" date="2023-02" db="EMBL/GenBank/DDBJ databases">
        <title>Mating type loci evolution in Malassezia.</title>
        <authorList>
            <person name="Coelho M.A."/>
        </authorList>
    </citation>
    <scope>NUCLEOTIDE SEQUENCE</scope>
    <source>
        <strain evidence="8">CBS 14136</strain>
    </source>
</reference>
<dbReference type="SMART" id="SM00986">
    <property type="entry name" value="UDG"/>
    <property type="match status" value="1"/>
</dbReference>
<dbReference type="InterPro" id="IPR036895">
    <property type="entry name" value="Uracil-DNA_glycosylase-like_sf"/>
</dbReference>
<dbReference type="Proteomes" id="UP001214628">
    <property type="component" value="Chromosome 1"/>
</dbReference>
<feature type="region of interest" description="Disordered" evidence="6">
    <location>
        <begin position="1"/>
        <end position="25"/>
    </location>
</feature>